<proteinExistence type="predicted"/>
<gene>
    <name evidence="1" type="ORF">B0T22DRAFT_485243</name>
</gene>
<dbReference type="Proteomes" id="UP001270362">
    <property type="component" value="Unassembled WGS sequence"/>
</dbReference>
<keyword evidence="2" id="KW-1185">Reference proteome</keyword>
<name>A0AAE0X076_9PEZI</name>
<dbReference type="EMBL" id="JAULSO010000006">
    <property type="protein sequence ID" value="KAK3681772.1"/>
    <property type="molecule type" value="Genomic_DNA"/>
</dbReference>
<dbReference type="AlphaFoldDB" id="A0AAE0X076"/>
<comment type="caution">
    <text evidence="1">The sequence shown here is derived from an EMBL/GenBank/DDBJ whole genome shotgun (WGS) entry which is preliminary data.</text>
</comment>
<sequence length="199" mass="21814">MASLTTFESYLECNSCCLLSPRESFHRLVVVRSVAAPVCDACAGYQTHSPLTLPDSEARYFQAAVGLAIQGSIREAIQVSQQEATEISSAVVREIQNPHDDMDDEEFASALAALEQTLNGLRIGGGQYDDDSDIASQSDWSLMSDVEYDGDRMSDFKYESDGMSEVEYELICHRRGAVETSEYHVNPDVTHLAGGERGS</sequence>
<reference evidence="1" key="1">
    <citation type="journal article" date="2023" name="Mol. Phylogenet. Evol.">
        <title>Genome-scale phylogeny and comparative genomics of the fungal order Sordariales.</title>
        <authorList>
            <person name="Hensen N."/>
            <person name="Bonometti L."/>
            <person name="Westerberg I."/>
            <person name="Brannstrom I.O."/>
            <person name="Guillou S."/>
            <person name="Cros-Aarteil S."/>
            <person name="Calhoun S."/>
            <person name="Haridas S."/>
            <person name="Kuo A."/>
            <person name="Mondo S."/>
            <person name="Pangilinan J."/>
            <person name="Riley R."/>
            <person name="LaButti K."/>
            <person name="Andreopoulos B."/>
            <person name="Lipzen A."/>
            <person name="Chen C."/>
            <person name="Yan M."/>
            <person name="Daum C."/>
            <person name="Ng V."/>
            <person name="Clum A."/>
            <person name="Steindorff A."/>
            <person name="Ohm R.A."/>
            <person name="Martin F."/>
            <person name="Silar P."/>
            <person name="Natvig D.O."/>
            <person name="Lalanne C."/>
            <person name="Gautier V."/>
            <person name="Ament-Velasquez S.L."/>
            <person name="Kruys A."/>
            <person name="Hutchinson M.I."/>
            <person name="Powell A.J."/>
            <person name="Barry K."/>
            <person name="Miller A.N."/>
            <person name="Grigoriev I.V."/>
            <person name="Debuchy R."/>
            <person name="Gladieux P."/>
            <person name="Hiltunen Thoren M."/>
            <person name="Johannesson H."/>
        </authorList>
    </citation>
    <scope>NUCLEOTIDE SEQUENCE</scope>
    <source>
        <strain evidence="1">CBS 314.62</strain>
    </source>
</reference>
<accession>A0AAE0X076</accession>
<evidence type="ECO:0000313" key="2">
    <source>
        <dbReference type="Proteomes" id="UP001270362"/>
    </source>
</evidence>
<protein>
    <submittedName>
        <fullName evidence="1">Uncharacterized protein</fullName>
    </submittedName>
</protein>
<evidence type="ECO:0000313" key="1">
    <source>
        <dbReference type="EMBL" id="KAK3681772.1"/>
    </source>
</evidence>
<organism evidence="1 2">
    <name type="scientific">Podospora appendiculata</name>
    <dbReference type="NCBI Taxonomy" id="314037"/>
    <lineage>
        <taxon>Eukaryota</taxon>
        <taxon>Fungi</taxon>
        <taxon>Dikarya</taxon>
        <taxon>Ascomycota</taxon>
        <taxon>Pezizomycotina</taxon>
        <taxon>Sordariomycetes</taxon>
        <taxon>Sordariomycetidae</taxon>
        <taxon>Sordariales</taxon>
        <taxon>Podosporaceae</taxon>
        <taxon>Podospora</taxon>
    </lineage>
</organism>
<reference evidence="1" key="2">
    <citation type="submission" date="2023-06" db="EMBL/GenBank/DDBJ databases">
        <authorList>
            <consortium name="Lawrence Berkeley National Laboratory"/>
            <person name="Haridas S."/>
            <person name="Hensen N."/>
            <person name="Bonometti L."/>
            <person name="Westerberg I."/>
            <person name="Brannstrom I.O."/>
            <person name="Guillou S."/>
            <person name="Cros-Aarteil S."/>
            <person name="Calhoun S."/>
            <person name="Kuo A."/>
            <person name="Mondo S."/>
            <person name="Pangilinan J."/>
            <person name="Riley R."/>
            <person name="Labutti K."/>
            <person name="Andreopoulos B."/>
            <person name="Lipzen A."/>
            <person name="Chen C."/>
            <person name="Yanf M."/>
            <person name="Daum C."/>
            <person name="Ng V."/>
            <person name="Clum A."/>
            <person name="Steindorff A."/>
            <person name="Ohm R."/>
            <person name="Martin F."/>
            <person name="Silar P."/>
            <person name="Natvig D."/>
            <person name="Lalanne C."/>
            <person name="Gautier V."/>
            <person name="Ament-Velasquez S.L."/>
            <person name="Kruys A."/>
            <person name="Hutchinson M.I."/>
            <person name="Powell A.J."/>
            <person name="Barry K."/>
            <person name="Miller A.N."/>
            <person name="Grigoriev I.V."/>
            <person name="Debuchy R."/>
            <person name="Gladieux P."/>
            <person name="Thoren M.H."/>
            <person name="Johannesson H."/>
        </authorList>
    </citation>
    <scope>NUCLEOTIDE SEQUENCE</scope>
    <source>
        <strain evidence="1">CBS 314.62</strain>
    </source>
</reference>